<dbReference type="RefSeq" id="WP_234860240.1">
    <property type="nucleotide sequence ID" value="NZ_JAKEVZ010000002.1"/>
</dbReference>
<keyword evidence="3" id="KW-1185">Reference proteome</keyword>
<protein>
    <submittedName>
        <fullName evidence="2">DUF5675 family protein</fullName>
    </submittedName>
</protein>
<gene>
    <name evidence="2" type="ORF">L0U89_03455</name>
</gene>
<dbReference type="InterPro" id="IPR043732">
    <property type="entry name" value="DUF5675"/>
</dbReference>
<name>A0ABS9BPY9_9BACT</name>
<evidence type="ECO:0000313" key="3">
    <source>
        <dbReference type="Proteomes" id="UP001201449"/>
    </source>
</evidence>
<sequence length="146" mass="16930">MLLHLEREYWPGGTNGTIRIEGYKICHTVERPWNRNSPDSCIPEGIYQLHREYNETWGWHLCIENVSGRGKVRILPDNCPVDREPKIAPVSRLVGEGRGSQSKHAFEKLKEVIYSILDQKEDALLEIRSFPDAALNLVQFERAWMD</sequence>
<dbReference type="Proteomes" id="UP001201449">
    <property type="component" value="Unassembled WGS sequence"/>
</dbReference>
<comment type="caution">
    <text evidence="2">The sequence shown here is derived from an EMBL/GenBank/DDBJ whole genome shotgun (WGS) entry which is preliminary data.</text>
</comment>
<evidence type="ECO:0000313" key="2">
    <source>
        <dbReference type="EMBL" id="MCF1750114.1"/>
    </source>
</evidence>
<accession>A0ABS9BPY9</accession>
<reference evidence="2 3" key="1">
    <citation type="submission" date="2022-01" db="EMBL/GenBank/DDBJ databases">
        <title>Mariniradius saccharolyticus sp. nov., isolated from sediment of a river.</title>
        <authorList>
            <person name="Liu H."/>
        </authorList>
    </citation>
    <scope>NUCLEOTIDE SEQUENCE [LARGE SCALE GENOMIC DNA]</scope>
    <source>
        <strain evidence="2 3">RY-2</strain>
    </source>
</reference>
<evidence type="ECO:0000259" key="1">
    <source>
        <dbReference type="Pfam" id="PF18925"/>
    </source>
</evidence>
<dbReference type="EMBL" id="JAKEVZ010000002">
    <property type="protein sequence ID" value="MCF1750114.1"/>
    <property type="molecule type" value="Genomic_DNA"/>
</dbReference>
<feature type="domain" description="DUF5675" evidence="1">
    <location>
        <begin position="4"/>
        <end position="113"/>
    </location>
</feature>
<dbReference type="Pfam" id="PF18925">
    <property type="entry name" value="DUF5675"/>
    <property type="match status" value="1"/>
</dbReference>
<organism evidence="2 3">
    <name type="scientific">Mariniradius sediminis</name>
    <dbReference type="NCBI Taxonomy" id="2909237"/>
    <lineage>
        <taxon>Bacteria</taxon>
        <taxon>Pseudomonadati</taxon>
        <taxon>Bacteroidota</taxon>
        <taxon>Cytophagia</taxon>
        <taxon>Cytophagales</taxon>
        <taxon>Cyclobacteriaceae</taxon>
        <taxon>Mariniradius</taxon>
    </lineage>
</organism>
<proteinExistence type="predicted"/>